<protein>
    <recommendedName>
        <fullName evidence="3">Transcription factor domain-containing protein</fullName>
    </recommendedName>
</protein>
<sequence>MPVGVDAPSVLPTPERGLVNIVAAKVKIAPFVQLTSARDRIRGLHDDHDFSRSSTRSSASSTQRLSFLHPDTYKEFWLTNGYEDDLFSPVHIIDMDMDFAEGEPDQSSNLSAKDHPSLPTITNAQTTSPGVGQSGVQKNSIWPLIFAPGRFMYVKERARIEYFTPASCYQYFAQDRVSYDSWQEDNQLRRVLDDVPPDLDTYLMGLFWSRYNNTLFSSRGDDNQTWTRDSDRSLHEQTLDALIELSGYSSQIQDLVQPRLIPETMADENRLTDVTFLDARLKTWCSTLPPRLMWTAENIKTASRLYFIMHQQLHLSQLILHGAYGRYEDAVGLKPQSLEIFGGLIRDDRTVTAWQHIARSLTMNAALKIVQSFSIYRQRFSTAQTGVLAFQQAGTAFPALMCNIKLCKDSRKRSLALENLFTLMHEAQDMSLTCSPMQGVCNVVKREMKDLGIDFAELKTPPTPIQQPNETIIGSIQSPNTPSLEELSHLDVATTQQRPRLPSDDNVENILTLSDNMPSARPRHSSSHSPAIPYSQTFEDPLHTAFPQEPGEVWGGMPSFMSDLHLGETWSIDYSGGSTFLDAANQF</sequence>
<proteinExistence type="predicted"/>
<dbReference type="OrthoDB" id="4154772at2759"/>
<dbReference type="EMBL" id="NAJM01000046">
    <property type="protein sequence ID" value="RVX67575.1"/>
    <property type="molecule type" value="Genomic_DNA"/>
</dbReference>
<name>A0A438MV35_EXOME</name>
<dbReference type="AlphaFoldDB" id="A0A438MV35"/>
<organism evidence="1 2">
    <name type="scientific">Exophiala mesophila</name>
    <name type="common">Black yeast-like fungus</name>
    <dbReference type="NCBI Taxonomy" id="212818"/>
    <lineage>
        <taxon>Eukaryota</taxon>
        <taxon>Fungi</taxon>
        <taxon>Dikarya</taxon>
        <taxon>Ascomycota</taxon>
        <taxon>Pezizomycotina</taxon>
        <taxon>Eurotiomycetes</taxon>
        <taxon>Chaetothyriomycetidae</taxon>
        <taxon>Chaetothyriales</taxon>
        <taxon>Herpotrichiellaceae</taxon>
        <taxon>Exophiala</taxon>
    </lineage>
</organism>
<dbReference type="CDD" id="cd12148">
    <property type="entry name" value="fungal_TF_MHR"/>
    <property type="match status" value="1"/>
</dbReference>
<comment type="caution">
    <text evidence="1">The sequence shown here is derived from an EMBL/GenBank/DDBJ whole genome shotgun (WGS) entry which is preliminary data.</text>
</comment>
<gene>
    <name evidence="1" type="ORF">B0A52_08104</name>
</gene>
<dbReference type="Proteomes" id="UP000288859">
    <property type="component" value="Unassembled WGS sequence"/>
</dbReference>
<evidence type="ECO:0000313" key="2">
    <source>
        <dbReference type="Proteomes" id="UP000288859"/>
    </source>
</evidence>
<accession>A0A438MV35</accession>
<dbReference type="VEuPathDB" id="FungiDB:PV10_07026"/>
<reference evidence="1 2" key="1">
    <citation type="submission" date="2017-03" db="EMBL/GenBank/DDBJ databases">
        <title>Genomes of endolithic fungi from Antarctica.</title>
        <authorList>
            <person name="Coleine C."/>
            <person name="Masonjones S."/>
            <person name="Stajich J.E."/>
        </authorList>
    </citation>
    <scope>NUCLEOTIDE SEQUENCE [LARGE SCALE GENOMIC DNA]</scope>
    <source>
        <strain evidence="1 2">CCFEE 6314</strain>
    </source>
</reference>
<evidence type="ECO:0008006" key="3">
    <source>
        <dbReference type="Google" id="ProtNLM"/>
    </source>
</evidence>
<evidence type="ECO:0000313" key="1">
    <source>
        <dbReference type="EMBL" id="RVX67575.1"/>
    </source>
</evidence>